<name>C3MVT4_SACI4</name>
<dbReference type="HOGENOM" id="CLU_188106_0_0_2"/>
<proteinExistence type="predicted"/>
<evidence type="ECO:0000313" key="1">
    <source>
        <dbReference type="EMBL" id="ACP37521.1"/>
    </source>
</evidence>
<reference evidence="1 2" key="1">
    <citation type="journal article" date="2009" name="Proc. Natl. Acad. Sci. U.S.A.">
        <title>Biogeography of the Sulfolobus islandicus pan-genome.</title>
        <authorList>
            <person name="Reno M.L."/>
            <person name="Held N.L."/>
            <person name="Fields C.J."/>
            <person name="Burke P.V."/>
            <person name="Whitaker R.J."/>
        </authorList>
    </citation>
    <scope>NUCLEOTIDE SEQUENCE [LARGE SCALE GENOMIC DNA]</scope>
    <source>
        <strain evidence="2">M.14.25 / Kamchatka #1</strain>
    </source>
</reference>
<dbReference type="KEGG" id="sia:M1425_2808"/>
<dbReference type="EMBL" id="CP001400">
    <property type="protein sequence ID" value="ACP37521.1"/>
    <property type="molecule type" value="Genomic_DNA"/>
</dbReference>
<dbReference type="RefSeq" id="WP_012710794.1">
    <property type="nucleotide sequence ID" value="NC_012588.1"/>
</dbReference>
<organism evidence="1 2">
    <name type="scientific">Saccharolobus islandicus (strain M.14.25 / Kamchatka #1)</name>
    <name type="common">Sulfolobus islandicus</name>
    <dbReference type="NCBI Taxonomy" id="427317"/>
    <lineage>
        <taxon>Archaea</taxon>
        <taxon>Thermoproteota</taxon>
        <taxon>Thermoprotei</taxon>
        <taxon>Sulfolobales</taxon>
        <taxon>Sulfolobaceae</taxon>
        <taxon>Saccharolobus</taxon>
    </lineage>
</organism>
<dbReference type="Proteomes" id="UP000001350">
    <property type="component" value="Chromosome"/>
</dbReference>
<dbReference type="GeneID" id="15297221"/>
<gene>
    <name evidence="1" type="ordered locus">M1425_2808</name>
</gene>
<evidence type="ECO:0000313" key="2">
    <source>
        <dbReference type="Proteomes" id="UP000001350"/>
    </source>
</evidence>
<accession>C3MVT4</accession>
<sequence length="61" mass="7264">MYKRKMTEQVSEIQKDLRKRAEFVIKAYKKYFDALAEFDKTGILKVNGEVLYVSKRDSNKD</sequence>
<protein>
    <submittedName>
        <fullName evidence="1">Uncharacterized protein</fullName>
    </submittedName>
</protein>
<dbReference type="AlphaFoldDB" id="C3MVT4"/>